<sequence>MIRTFLFDMGNVLVHFCHDRMCSQIGELCGKSGPEIRTVLIESELQFKFERGWLSEDEFQAVLQRLLEASFDRDELFRAGSDIFQPNTSIVPVLKALKTAGHRLVLLSNTSAPHLRFVQETYDVLEHFDDFVLSYEVGAVKPDAAIFEAALSKINCPPEECFYTDDIEEYVITARGFGLRAEVFTDTENLLTHLESHGVNLPPTWAA</sequence>
<dbReference type="PANTHER" id="PTHR43611:SF3">
    <property type="entry name" value="FLAVIN MONONUCLEOTIDE HYDROLASE 1, CHLOROPLATIC"/>
    <property type="match status" value="1"/>
</dbReference>
<dbReference type="KEGG" id="sdyn:Mal52_19660"/>
<dbReference type="EMBL" id="CP036276">
    <property type="protein sequence ID" value="QDU43490.1"/>
    <property type="molecule type" value="Genomic_DNA"/>
</dbReference>
<organism evidence="1 2">
    <name type="scientific">Symmachiella dynata</name>
    <dbReference type="NCBI Taxonomy" id="2527995"/>
    <lineage>
        <taxon>Bacteria</taxon>
        <taxon>Pseudomonadati</taxon>
        <taxon>Planctomycetota</taxon>
        <taxon>Planctomycetia</taxon>
        <taxon>Planctomycetales</taxon>
        <taxon>Planctomycetaceae</taxon>
        <taxon>Symmachiella</taxon>
    </lineage>
</organism>
<dbReference type="CDD" id="cd02603">
    <property type="entry name" value="HAD_sEH-N_like"/>
    <property type="match status" value="1"/>
</dbReference>
<keyword evidence="1" id="KW-0378">Hydrolase</keyword>
<dbReference type="EC" id="3.1.3.-" evidence="1"/>
<evidence type="ECO:0000313" key="1">
    <source>
        <dbReference type="EMBL" id="QDU43490.1"/>
    </source>
</evidence>
<accession>A0A517ZLZ1</accession>
<gene>
    <name evidence="1" type="primary">yihX</name>
    <name evidence="1" type="ORF">Mal52_19660</name>
</gene>
<dbReference type="InterPro" id="IPR023198">
    <property type="entry name" value="PGP-like_dom2"/>
</dbReference>
<dbReference type="AlphaFoldDB" id="A0A517ZLZ1"/>
<dbReference type="PANTHER" id="PTHR43611">
    <property type="entry name" value="ALPHA-D-GLUCOSE 1-PHOSPHATE PHOSPHATASE"/>
    <property type="match status" value="1"/>
</dbReference>
<dbReference type="InterPro" id="IPR023214">
    <property type="entry name" value="HAD_sf"/>
</dbReference>
<protein>
    <submittedName>
        <fullName evidence="1">Alpha-D-glucose-1-phosphate phosphatase YihX</fullName>
        <ecNumber evidence="1">3.1.3.-</ecNumber>
    </submittedName>
</protein>
<proteinExistence type="predicted"/>
<dbReference type="RefSeq" id="WP_145375591.1">
    <property type="nucleotide sequence ID" value="NZ_CP036276.1"/>
</dbReference>
<dbReference type="Gene3D" id="1.10.150.240">
    <property type="entry name" value="Putative phosphatase, domain 2"/>
    <property type="match status" value="1"/>
</dbReference>
<dbReference type="GO" id="GO:0016787">
    <property type="term" value="F:hydrolase activity"/>
    <property type="evidence" value="ECO:0007669"/>
    <property type="project" value="UniProtKB-KW"/>
</dbReference>
<dbReference type="NCBIfam" id="TIGR01549">
    <property type="entry name" value="HAD-SF-IA-v1"/>
    <property type="match status" value="1"/>
</dbReference>
<dbReference type="InterPro" id="IPR036412">
    <property type="entry name" value="HAD-like_sf"/>
</dbReference>
<name>A0A517ZLZ1_9PLAN</name>
<dbReference type="InterPro" id="IPR006439">
    <property type="entry name" value="HAD-SF_hydro_IA"/>
</dbReference>
<evidence type="ECO:0000313" key="2">
    <source>
        <dbReference type="Proteomes" id="UP000319383"/>
    </source>
</evidence>
<keyword evidence="2" id="KW-1185">Reference proteome</keyword>
<dbReference type="SUPFAM" id="SSF56784">
    <property type="entry name" value="HAD-like"/>
    <property type="match status" value="1"/>
</dbReference>
<reference evidence="1 2" key="1">
    <citation type="submission" date="2019-02" db="EMBL/GenBank/DDBJ databases">
        <title>Deep-cultivation of Planctomycetes and their phenomic and genomic characterization uncovers novel biology.</title>
        <authorList>
            <person name="Wiegand S."/>
            <person name="Jogler M."/>
            <person name="Boedeker C."/>
            <person name="Pinto D."/>
            <person name="Vollmers J."/>
            <person name="Rivas-Marin E."/>
            <person name="Kohn T."/>
            <person name="Peeters S.H."/>
            <person name="Heuer A."/>
            <person name="Rast P."/>
            <person name="Oberbeckmann S."/>
            <person name="Bunk B."/>
            <person name="Jeske O."/>
            <person name="Meyerdierks A."/>
            <person name="Storesund J.E."/>
            <person name="Kallscheuer N."/>
            <person name="Luecker S."/>
            <person name="Lage O.M."/>
            <person name="Pohl T."/>
            <person name="Merkel B.J."/>
            <person name="Hornburger P."/>
            <person name="Mueller R.-W."/>
            <person name="Bruemmer F."/>
            <person name="Labrenz M."/>
            <person name="Spormann A.M."/>
            <person name="Op den Camp H."/>
            <person name="Overmann J."/>
            <person name="Amann R."/>
            <person name="Jetten M.S.M."/>
            <person name="Mascher T."/>
            <person name="Medema M.H."/>
            <person name="Devos D.P."/>
            <person name="Kaster A.-K."/>
            <person name="Ovreas L."/>
            <person name="Rohde M."/>
            <person name="Galperin M.Y."/>
            <person name="Jogler C."/>
        </authorList>
    </citation>
    <scope>NUCLEOTIDE SEQUENCE [LARGE SCALE GENOMIC DNA]</scope>
    <source>
        <strain evidence="1 2">Mal52</strain>
    </source>
</reference>
<dbReference type="Pfam" id="PF00702">
    <property type="entry name" value="Hydrolase"/>
    <property type="match status" value="1"/>
</dbReference>
<dbReference type="SFLD" id="SFLDS00003">
    <property type="entry name" value="Haloacid_Dehalogenase"/>
    <property type="match status" value="1"/>
</dbReference>
<dbReference type="SFLD" id="SFLDG01129">
    <property type="entry name" value="C1.5:_HAD__Beta-PGM__Phosphata"/>
    <property type="match status" value="1"/>
</dbReference>
<dbReference type="Proteomes" id="UP000319383">
    <property type="component" value="Chromosome"/>
</dbReference>
<dbReference type="NCBIfam" id="TIGR01509">
    <property type="entry name" value="HAD-SF-IA-v3"/>
    <property type="match status" value="1"/>
</dbReference>
<dbReference type="Gene3D" id="3.40.50.1000">
    <property type="entry name" value="HAD superfamily/HAD-like"/>
    <property type="match status" value="1"/>
</dbReference>